<sequence>MIDRGIDSFLIRDYFPKEQLMQLYDIALWFANIVNYLVVAVFLPRASRAQIDKLKSDAKHYVWDALYLWKFYNDQVIHKCIPDHKMQSVLHFCHASPNWRTLWVI</sequence>
<accession>A0ABD1MDE7</accession>
<evidence type="ECO:0000256" key="1">
    <source>
        <dbReference type="SAM" id="Phobius"/>
    </source>
</evidence>
<comment type="caution">
    <text evidence="2">The sequence shown here is derived from an EMBL/GenBank/DDBJ whole genome shotgun (WGS) entry which is preliminary data.</text>
</comment>
<dbReference type="Proteomes" id="UP001603857">
    <property type="component" value="Unassembled WGS sequence"/>
</dbReference>
<organism evidence="2 3">
    <name type="scientific">Flemingia macrophylla</name>
    <dbReference type="NCBI Taxonomy" id="520843"/>
    <lineage>
        <taxon>Eukaryota</taxon>
        <taxon>Viridiplantae</taxon>
        <taxon>Streptophyta</taxon>
        <taxon>Embryophyta</taxon>
        <taxon>Tracheophyta</taxon>
        <taxon>Spermatophyta</taxon>
        <taxon>Magnoliopsida</taxon>
        <taxon>eudicotyledons</taxon>
        <taxon>Gunneridae</taxon>
        <taxon>Pentapetalae</taxon>
        <taxon>rosids</taxon>
        <taxon>fabids</taxon>
        <taxon>Fabales</taxon>
        <taxon>Fabaceae</taxon>
        <taxon>Papilionoideae</taxon>
        <taxon>50 kb inversion clade</taxon>
        <taxon>NPAAA clade</taxon>
        <taxon>indigoferoid/millettioid clade</taxon>
        <taxon>Phaseoleae</taxon>
        <taxon>Flemingia</taxon>
    </lineage>
</organism>
<name>A0ABD1MDE7_9FABA</name>
<keyword evidence="1" id="KW-0472">Membrane</keyword>
<reference evidence="2 3" key="1">
    <citation type="submission" date="2024-08" db="EMBL/GenBank/DDBJ databases">
        <title>Insights into the chromosomal genome structure of Flemingia macrophylla.</title>
        <authorList>
            <person name="Ding Y."/>
            <person name="Zhao Y."/>
            <person name="Bi W."/>
            <person name="Wu M."/>
            <person name="Zhao G."/>
            <person name="Gong Y."/>
            <person name="Li W."/>
            <person name="Zhang P."/>
        </authorList>
    </citation>
    <scope>NUCLEOTIDE SEQUENCE [LARGE SCALE GENOMIC DNA]</scope>
    <source>
        <strain evidence="2">DYQJB</strain>
        <tissue evidence="2">Leaf</tissue>
    </source>
</reference>
<proteinExistence type="predicted"/>
<feature type="transmembrane region" description="Helical" evidence="1">
    <location>
        <begin position="26"/>
        <end position="43"/>
    </location>
</feature>
<keyword evidence="1" id="KW-0812">Transmembrane</keyword>
<evidence type="ECO:0000313" key="3">
    <source>
        <dbReference type="Proteomes" id="UP001603857"/>
    </source>
</evidence>
<evidence type="ECO:0000313" key="2">
    <source>
        <dbReference type="EMBL" id="KAL2333806.1"/>
    </source>
</evidence>
<dbReference type="AlphaFoldDB" id="A0ABD1MDE7"/>
<gene>
    <name evidence="2" type="ORF">Fmac_015019</name>
</gene>
<keyword evidence="3" id="KW-1185">Reference proteome</keyword>
<protein>
    <submittedName>
        <fullName evidence="2">Uncharacterized protein</fullName>
    </submittedName>
</protein>
<keyword evidence="1" id="KW-1133">Transmembrane helix</keyword>
<dbReference type="EMBL" id="JBGMDY010000005">
    <property type="protein sequence ID" value="KAL2333806.1"/>
    <property type="molecule type" value="Genomic_DNA"/>
</dbReference>